<feature type="region of interest" description="Disordered" evidence="2">
    <location>
        <begin position="291"/>
        <end position="316"/>
    </location>
</feature>
<dbReference type="PANTHER" id="PTHR10963">
    <property type="entry name" value="GLYCOSYL HYDROLASE-RELATED"/>
    <property type="match status" value="1"/>
</dbReference>
<accession>A0ABS2HD08</accession>
<comment type="caution">
    <text evidence="5">The sequence shown here is derived from an EMBL/GenBank/DDBJ whole genome shotgun (WGS) entry which is preliminary data.</text>
</comment>
<evidence type="ECO:0000256" key="3">
    <source>
        <dbReference type="SAM" id="SignalP"/>
    </source>
</evidence>
<dbReference type="InterPro" id="IPR050546">
    <property type="entry name" value="Glycosyl_Hydrlase_16"/>
</dbReference>
<feature type="compositionally biased region" description="Low complexity" evidence="2">
    <location>
        <begin position="302"/>
        <end position="312"/>
    </location>
</feature>
<evidence type="ECO:0000313" key="6">
    <source>
        <dbReference type="Proteomes" id="UP000809621"/>
    </source>
</evidence>
<dbReference type="GO" id="GO:0016787">
    <property type="term" value="F:hydrolase activity"/>
    <property type="evidence" value="ECO:0007669"/>
    <property type="project" value="UniProtKB-KW"/>
</dbReference>
<name>A0ABS2HD08_9VIBR</name>
<comment type="similarity">
    <text evidence="1">Belongs to the glycosyl hydrolase 16 family.</text>
</comment>
<proteinExistence type="inferred from homology"/>
<keyword evidence="5" id="KW-0378">Hydrolase</keyword>
<evidence type="ECO:0000256" key="1">
    <source>
        <dbReference type="ARBA" id="ARBA00006865"/>
    </source>
</evidence>
<dbReference type="PANTHER" id="PTHR10963:SF60">
    <property type="entry name" value="GRAM-NEGATIVE BACTERIA-BINDING PROTEIN 1-RELATED"/>
    <property type="match status" value="1"/>
</dbReference>
<feature type="signal peptide" evidence="3">
    <location>
        <begin position="1"/>
        <end position="22"/>
    </location>
</feature>
<feature type="domain" description="GH16" evidence="4">
    <location>
        <begin position="40"/>
        <end position="277"/>
    </location>
</feature>
<dbReference type="SUPFAM" id="SSF49899">
    <property type="entry name" value="Concanavalin A-like lectins/glucanases"/>
    <property type="match status" value="1"/>
</dbReference>
<dbReference type="EMBL" id="JAFEUM010000001">
    <property type="protein sequence ID" value="MBM7035480.1"/>
    <property type="molecule type" value="Genomic_DNA"/>
</dbReference>
<evidence type="ECO:0000313" key="5">
    <source>
        <dbReference type="EMBL" id="MBM7035480.1"/>
    </source>
</evidence>
<gene>
    <name evidence="5" type="ORF">JQC93_03590</name>
</gene>
<reference evidence="5 6" key="1">
    <citation type="submission" date="2021-02" db="EMBL/GenBank/DDBJ databases">
        <authorList>
            <person name="Park J.-S."/>
        </authorList>
    </citation>
    <scope>NUCLEOTIDE SEQUENCE [LARGE SCALE GENOMIC DNA]</scope>
    <source>
        <strain evidence="5 6">188UL20-2</strain>
    </source>
</reference>
<protein>
    <submittedName>
        <fullName evidence="5">Glycoside hydrolase family 16 protein</fullName>
    </submittedName>
</protein>
<dbReference type="PROSITE" id="PS51762">
    <property type="entry name" value="GH16_2"/>
    <property type="match status" value="1"/>
</dbReference>
<keyword evidence="6" id="KW-1185">Reference proteome</keyword>
<keyword evidence="3" id="KW-0732">Signal</keyword>
<evidence type="ECO:0000259" key="4">
    <source>
        <dbReference type="PROSITE" id="PS51762"/>
    </source>
</evidence>
<dbReference type="InterPro" id="IPR000757">
    <property type="entry name" value="Beta-glucanase-like"/>
</dbReference>
<evidence type="ECO:0000256" key="2">
    <source>
        <dbReference type="SAM" id="MobiDB-lite"/>
    </source>
</evidence>
<sequence length="340" mass="38874">MRKSAFCFIGFFILTLSPTSYAGWEVQWIDTFDGDGVDWSSWTAQTQANYNNEVQCYTDDDYSDRRNYDVSNGTLKIIARREINSCVTLNGATKGWTSGRINTKDKREFLYGRLESRIRFHNLEAGSWPAFWMLENRIQEQPIKGDDDFVHWPNRGASEIDVWEWFSNEPDTYITNFFNTLPGSCGAEYRYHYPNGGQDVLDWHRYAVEWTEDLISFYIDDTLVVSRDMSRCSRYEEPMFALLNVAMGGNLGGAIDPNLSQVVMEVDYIAHCQISDSNSAAFCDESLPYDDAELPPTPTTPPTNDDQSPSTPEAGSNSYGLIVGLFMLFCLRRRSRFLNA</sequence>
<feature type="chain" id="PRO_5047525942" evidence="3">
    <location>
        <begin position="23"/>
        <end position="340"/>
    </location>
</feature>
<dbReference type="CDD" id="cd08023">
    <property type="entry name" value="GH16_laminarinase_like"/>
    <property type="match status" value="1"/>
</dbReference>
<dbReference type="Gene3D" id="2.60.120.200">
    <property type="match status" value="1"/>
</dbReference>
<dbReference type="InterPro" id="IPR013320">
    <property type="entry name" value="ConA-like_dom_sf"/>
</dbReference>
<organism evidence="5 6">
    <name type="scientific">Vibrio ulleungensis</name>
    <dbReference type="NCBI Taxonomy" id="2807619"/>
    <lineage>
        <taxon>Bacteria</taxon>
        <taxon>Pseudomonadati</taxon>
        <taxon>Pseudomonadota</taxon>
        <taxon>Gammaproteobacteria</taxon>
        <taxon>Vibrionales</taxon>
        <taxon>Vibrionaceae</taxon>
        <taxon>Vibrio</taxon>
    </lineage>
</organism>
<dbReference type="Proteomes" id="UP000809621">
    <property type="component" value="Unassembled WGS sequence"/>
</dbReference>
<dbReference type="Pfam" id="PF00722">
    <property type="entry name" value="Glyco_hydro_16"/>
    <property type="match status" value="1"/>
</dbReference>